<proteinExistence type="inferred from homology"/>
<feature type="compositionally biased region" description="Polar residues" evidence="2">
    <location>
        <begin position="7"/>
        <end position="24"/>
    </location>
</feature>
<dbReference type="InterPro" id="IPR005031">
    <property type="entry name" value="COQ10_START"/>
</dbReference>
<dbReference type="AlphaFoldDB" id="A0A517U2B1"/>
<dbReference type="PANTHER" id="PTHR33824">
    <property type="entry name" value="POLYKETIDE CYCLASE/DEHYDRASE AND LIPID TRANSPORT SUPERFAMILY PROTEIN"/>
    <property type="match status" value="1"/>
</dbReference>
<protein>
    <submittedName>
        <fullName evidence="5">Polyketide cyclase / dehydrase and lipid transport</fullName>
    </submittedName>
</protein>
<dbReference type="PANTHER" id="PTHR33824:SF7">
    <property type="entry name" value="POLYKETIDE CYCLASE_DEHYDRASE AND LIPID TRANSPORT SUPERFAMILY PROTEIN"/>
    <property type="match status" value="1"/>
</dbReference>
<reference evidence="5 6" key="1">
    <citation type="submission" date="2019-02" db="EMBL/GenBank/DDBJ databases">
        <title>Deep-cultivation of Planctomycetes and their phenomic and genomic characterization uncovers novel biology.</title>
        <authorList>
            <person name="Wiegand S."/>
            <person name="Jogler M."/>
            <person name="Boedeker C."/>
            <person name="Pinto D."/>
            <person name="Vollmers J."/>
            <person name="Rivas-Marin E."/>
            <person name="Kohn T."/>
            <person name="Peeters S.H."/>
            <person name="Heuer A."/>
            <person name="Rast P."/>
            <person name="Oberbeckmann S."/>
            <person name="Bunk B."/>
            <person name="Jeske O."/>
            <person name="Meyerdierks A."/>
            <person name="Storesund J.E."/>
            <person name="Kallscheuer N."/>
            <person name="Luecker S."/>
            <person name="Lage O.M."/>
            <person name="Pohl T."/>
            <person name="Merkel B.J."/>
            <person name="Hornburger P."/>
            <person name="Mueller R.-W."/>
            <person name="Bruemmer F."/>
            <person name="Labrenz M."/>
            <person name="Spormann A.M."/>
            <person name="Op den Camp H."/>
            <person name="Overmann J."/>
            <person name="Amann R."/>
            <person name="Jetten M.S.M."/>
            <person name="Mascher T."/>
            <person name="Medema M.H."/>
            <person name="Devos D.P."/>
            <person name="Kaster A.-K."/>
            <person name="Ovreas L."/>
            <person name="Rohde M."/>
            <person name="Galperin M.Y."/>
            <person name="Jogler C."/>
        </authorList>
    </citation>
    <scope>NUCLEOTIDE SEQUENCE [LARGE SCALE GENOMIC DNA]</scope>
    <source>
        <strain evidence="5 6">I41</strain>
    </source>
</reference>
<evidence type="ECO:0000313" key="6">
    <source>
        <dbReference type="Proteomes" id="UP000317909"/>
    </source>
</evidence>
<feature type="region of interest" description="Disordered" evidence="2">
    <location>
        <begin position="1"/>
        <end position="24"/>
    </location>
</feature>
<evidence type="ECO:0000259" key="3">
    <source>
        <dbReference type="Pfam" id="PF03364"/>
    </source>
</evidence>
<organism evidence="5 6">
    <name type="scientific">Lacipirellula limnantheis</name>
    <dbReference type="NCBI Taxonomy" id="2528024"/>
    <lineage>
        <taxon>Bacteria</taxon>
        <taxon>Pseudomonadati</taxon>
        <taxon>Planctomycetota</taxon>
        <taxon>Planctomycetia</taxon>
        <taxon>Pirellulales</taxon>
        <taxon>Lacipirellulaceae</taxon>
        <taxon>Lacipirellula</taxon>
    </lineage>
</organism>
<evidence type="ECO:0000259" key="4">
    <source>
        <dbReference type="Pfam" id="PF11127"/>
    </source>
</evidence>
<dbReference type="OrthoDB" id="3695445at2"/>
<dbReference type="Proteomes" id="UP000317909">
    <property type="component" value="Chromosome"/>
</dbReference>
<comment type="similarity">
    <text evidence="1">Belongs to the ribosome association toxin RatA family.</text>
</comment>
<dbReference type="EMBL" id="CP036339">
    <property type="protein sequence ID" value="QDT74754.1"/>
    <property type="molecule type" value="Genomic_DNA"/>
</dbReference>
<evidence type="ECO:0000313" key="5">
    <source>
        <dbReference type="EMBL" id="QDT74754.1"/>
    </source>
</evidence>
<sequence length="279" mass="30734">MAKSTRNRPASTRESNARQTNRPPQIVQTVEQSVQQLNGRSSGLQNVGNPERAISIAAGAILAALGLRRRDATGVFIAGVGSALAFRGITGHCSLYQALGANTCPCDADRDDGVEVSASFLINKPAEVLYSFWRHFENLPKFMSHLESVSELDRGRSHWVANAPAIYGGKVEWDAEITADEPNKLIRWRSLPGADIEHRGSIQFTKALGDRGTNVRVEMEYRPPAGKLGQWIAKLFHEEPKQQIHDDLRRFKRLMEAGDILTIVGQPRGTCTGHGVRES</sequence>
<evidence type="ECO:0000256" key="1">
    <source>
        <dbReference type="ARBA" id="ARBA00008918"/>
    </source>
</evidence>
<gene>
    <name evidence="5" type="ORF">I41_39540</name>
</gene>
<feature type="domain" description="Coenzyme Q-binding protein COQ10 START" evidence="3">
    <location>
        <begin position="122"/>
        <end position="248"/>
    </location>
</feature>
<dbReference type="InterPro" id="IPR047137">
    <property type="entry name" value="ORF3"/>
</dbReference>
<keyword evidence="6" id="KW-1185">Reference proteome</keyword>
<feature type="domain" description="Inner membrane protein YgaP-like transmembrane" evidence="4">
    <location>
        <begin position="45"/>
        <end position="105"/>
    </location>
</feature>
<dbReference type="CDD" id="cd07817">
    <property type="entry name" value="SRPBCC_8"/>
    <property type="match status" value="1"/>
</dbReference>
<evidence type="ECO:0000256" key="2">
    <source>
        <dbReference type="SAM" id="MobiDB-lite"/>
    </source>
</evidence>
<dbReference type="Gene3D" id="3.30.530.20">
    <property type="match status" value="1"/>
</dbReference>
<dbReference type="InterPro" id="IPR023393">
    <property type="entry name" value="START-like_dom_sf"/>
</dbReference>
<accession>A0A517U2B1</accession>
<dbReference type="Pfam" id="PF11127">
    <property type="entry name" value="YgaP-like_TM"/>
    <property type="match status" value="1"/>
</dbReference>
<dbReference type="KEGG" id="llh:I41_39540"/>
<dbReference type="SUPFAM" id="SSF55961">
    <property type="entry name" value="Bet v1-like"/>
    <property type="match status" value="1"/>
</dbReference>
<name>A0A517U2B1_9BACT</name>
<dbReference type="InterPro" id="IPR021309">
    <property type="entry name" value="YgaP-like_TM"/>
</dbReference>
<dbReference type="Pfam" id="PF03364">
    <property type="entry name" value="Polyketide_cyc"/>
    <property type="match status" value="1"/>
</dbReference>